<dbReference type="PANTHER" id="PTHR37049:SF4">
    <property type="entry name" value="RHODANESE DOMAIN-CONTAINING PROTEIN"/>
    <property type="match status" value="1"/>
</dbReference>
<protein>
    <recommendedName>
        <fullName evidence="2">CPAF-like PDZ domain-containing protein</fullName>
    </recommendedName>
</protein>
<organism evidence="3 4">
    <name type="scientific">Cudoniella acicularis</name>
    <dbReference type="NCBI Taxonomy" id="354080"/>
    <lineage>
        <taxon>Eukaryota</taxon>
        <taxon>Fungi</taxon>
        <taxon>Dikarya</taxon>
        <taxon>Ascomycota</taxon>
        <taxon>Pezizomycotina</taxon>
        <taxon>Leotiomycetes</taxon>
        <taxon>Helotiales</taxon>
        <taxon>Tricladiaceae</taxon>
        <taxon>Cudoniella</taxon>
    </lineage>
</organism>
<proteinExistence type="predicted"/>
<evidence type="ECO:0000313" key="4">
    <source>
        <dbReference type="Proteomes" id="UP000566819"/>
    </source>
</evidence>
<dbReference type="EMBL" id="JAAMPI010000511">
    <property type="protein sequence ID" value="KAF4630795.1"/>
    <property type="molecule type" value="Genomic_DNA"/>
</dbReference>
<dbReference type="PANTHER" id="PTHR37049">
    <property type="entry name" value="PEPTIDASE S41 FAMILY PROTEIN"/>
    <property type="match status" value="1"/>
</dbReference>
<feature type="region of interest" description="Disordered" evidence="1">
    <location>
        <begin position="1"/>
        <end position="63"/>
    </location>
</feature>
<keyword evidence="4" id="KW-1185">Reference proteome</keyword>
<evidence type="ECO:0000256" key="1">
    <source>
        <dbReference type="SAM" id="MobiDB-lite"/>
    </source>
</evidence>
<gene>
    <name evidence="3" type="ORF">G7Y89_g7335</name>
</gene>
<dbReference type="OrthoDB" id="10621162at2759"/>
<reference evidence="3 4" key="1">
    <citation type="submission" date="2020-03" db="EMBL/GenBank/DDBJ databases">
        <title>Draft Genome Sequence of Cudoniella acicularis.</title>
        <authorList>
            <person name="Buettner E."/>
            <person name="Kellner H."/>
        </authorList>
    </citation>
    <scope>NUCLEOTIDE SEQUENCE [LARGE SCALE GENOMIC DNA]</scope>
    <source>
        <strain evidence="3 4">DSM 108380</strain>
    </source>
</reference>
<dbReference type="InterPro" id="IPR056186">
    <property type="entry name" value="PDZ_CPAF-rel"/>
</dbReference>
<name>A0A8H4W3X5_9HELO</name>
<dbReference type="AlphaFoldDB" id="A0A8H4W3X5"/>
<evidence type="ECO:0000259" key="2">
    <source>
        <dbReference type="Pfam" id="PF23658"/>
    </source>
</evidence>
<evidence type="ECO:0000313" key="3">
    <source>
        <dbReference type="EMBL" id="KAF4630795.1"/>
    </source>
</evidence>
<dbReference type="Proteomes" id="UP000566819">
    <property type="component" value="Unassembled WGS sequence"/>
</dbReference>
<dbReference type="InterPro" id="IPR052766">
    <property type="entry name" value="S41A_metabolite_peptidase"/>
</dbReference>
<dbReference type="Pfam" id="PF23658">
    <property type="entry name" value="PDZ_CPAF_rel"/>
    <property type="match status" value="1"/>
</dbReference>
<feature type="compositionally biased region" description="Acidic residues" evidence="1">
    <location>
        <begin position="13"/>
        <end position="30"/>
    </location>
</feature>
<comment type="caution">
    <text evidence="3">The sequence shown here is derived from an EMBL/GenBank/DDBJ whole genome shotgun (WGS) entry which is preliminary data.</text>
</comment>
<feature type="domain" description="CPAF-like PDZ" evidence="2">
    <location>
        <begin position="530"/>
        <end position="606"/>
    </location>
</feature>
<sequence>MRRRQIIPSTSSDDSDGPDCDSCFDAENEVGETKSDTNPTDVDTDVEGGDKVDTSWIAKKSPESSLKESLLRNLPWNRIIPLRRQAQRLDGRIGRRERTKEKPPPEWRRADGAACKTLKPKGTTSPDVSDCRKKTLHHYISALPPGYESKPASFEGETRMNTTINNYSEPEDTATRAFSFFCKLYIRYSFKNKAPAIPSGTFVAYEILPIGVRERHHDVKARMFRGCLAVISFASISKDRAIGILRIHGPKFLFHILSGDYGGVLQVGSAVYTDCAIRKTAEQQRKAFEAFEKVMPKTMPELINLAQSKENGVPEGAFNSLPHLTTAFQSRVGSSLEATRDELAKSIVAGGNGMDLGHTYTILCRTRWQLVGDPTVITSSMSRTSIQISIRPMKIGSVSNPSDQTLQKSLWEEGESDSYFWYGMLCTNKHIAVVWFQFLLWRNIDLAIEFPVRNGNFAGIHGQVAYDYPPPQYNSLPVGLLVGFEKIRERASNGMFSNQFEFDLEINYLISRVNDGHLSIGLYSQALMHFENDIPLVFISEDSLKLPEIYTFSDAEKKLRENADISPISEIDRVEAVYFLEGNVALSLGLHDPDARYNNVFPSHPWLSPNYTLEVPGPAKADHGLVLQTKLGRSPMEPN</sequence>
<accession>A0A8H4W3X5</accession>